<evidence type="ECO:0000313" key="3">
    <source>
        <dbReference type="EMBL" id="SFG97786.1"/>
    </source>
</evidence>
<feature type="region of interest" description="Disordered" evidence="2">
    <location>
        <begin position="83"/>
        <end position="105"/>
    </location>
</feature>
<proteinExistence type="predicted"/>
<name>A0A1I2WCA7_9HYPH</name>
<evidence type="ECO:0000256" key="1">
    <source>
        <dbReference type="SAM" id="Coils"/>
    </source>
</evidence>
<dbReference type="STRING" id="582675.SAMN05192565_1213"/>
<protein>
    <submittedName>
        <fullName evidence="3">Uncharacterized protein</fullName>
    </submittedName>
</protein>
<evidence type="ECO:0000313" key="4">
    <source>
        <dbReference type="Proteomes" id="UP000199229"/>
    </source>
</evidence>
<sequence>MSEPVRQMPVSDRATPTDRPGRAQPGPLRDWLATMKATTASRGTITIRPAPTPAPEPVAEPAHALTADTATDLDETLLVLPTDEAETKPDAAEEPWPEAVSSETADLQTSRADAFLPEALPPEAPSAPEPQPVVQLLPQPAVQPAPKVGLHSAARIELTRDLSELMAENLMLKNRLRLENERYEGLQAMVADELRVLRGDAEADMKILDAVCAERDQLKSLTANAARKMHEMSARIESDVALLAEMRSERDLWMARAEALAQPLFQRR</sequence>
<organism evidence="3 4">
    <name type="scientific">Methylobacterium gossipiicola</name>
    <dbReference type="NCBI Taxonomy" id="582675"/>
    <lineage>
        <taxon>Bacteria</taxon>
        <taxon>Pseudomonadati</taxon>
        <taxon>Pseudomonadota</taxon>
        <taxon>Alphaproteobacteria</taxon>
        <taxon>Hyphomicrobiales</taxon>
        <taxon>Methylobacteriaceae</taxon>
        <taxon>Methylobacterium</taxon>
    </lineage>
</organism>
<feature type="coiled-coil region" evidence="1">
    <location>
        <begin position="155"/>
        <end position="182"/>
    </location>
</feature>
<dbReference type="Proteomes" id="UP000199229">
    <property type="component" value="Unassembled WGS sequence"/>
</dbReference>
<keyword evidence="1" id="KW-0175">Coiled coil</keyword>
<reference evidence="4" key="1">
    <citation type="submission" date="2016-10" db="EMBL/GenBank/DDBJ databases">
        <authorList>
            <person name="Varghese N."/>
            <person name="Submissions S."/>
        </authorList>
    </citation>
    <scope>NUCLEOTIDE SEQUENCE [LARGE SCALE GENOMIC DNA]</scope>
    <source>
        <strain evidence="4">Gh-105</strain>
    </source>
</reference>
<dbReference type="AlphaFoldDB" id="A0A1I2WCA7"/>
<accession>A0A1I2WCA7</accession>
<gene>
    <name evidence="3" type="ORF">SAMN05192565_1213</name>
</gene>
<keyword evidence="4" id="KW-1185">Reference proteome</keyword>
<feature type="region of interest" description="Disordered" evidence="2">
    <location>
        <begin position="1"/>
        <end position="59"/>
    </location>
</feature>
<dbReference type="EMBL" id="FOPM01000021">
    <property type="protein sequence ID" value="SFG97786.1"/>
    <property type="molecule type" value="Genomic_DNA"/>
</dbReference>
<evidence type="ECO:0000256" key="2">
    <source>
        <dbReference type="SAM" id="MobiDB-lite"/>
    </source>
</evidence>